<dbReference type="InterPro" id="IPR036390">
    <property type="entry name" value="WH_DNA-bd_sf"/>
</dbReference>
<dbReference type="AlphaFoldDB" id="A0A5C7SGL1"/>
<evidence type="ECO:0000256" key="1">
    <source>
        <dbReference type="ARBA" id="ARBA00009437"/>
    </source>
</evidence>
<keyword evidence="2" id="KW-0805">Transcription regulation</keyword>
<evidence type="ECO:0000313" key="6">
    <source>
        <dbReference type="EMBL" id="TXH82579.1"/>
    </source>
</evidence>
<reference evidence="6 7" key="1">
    <citation type="submission" date="2018-09" db="EMBL/GenBank/DDBJ databases">
        <title>Metagenome Assembled Genomes from an Advanced Water Purification Facility.</title>
        <authorList>
            <person name="Stamps B.W."/>
            <person name="Spear J.R."/>
        </authorList>
    </citation>
    <scope>NUCLEOTIDE SEQUENCE [LARGE SCALE GENOMIC DNA]</scope>
    <source>
        <strain evidence="6">Bin_27_1</strain>
    </source>
</reference>
<keyword evidence="3" id="KW-0238">DNA-binding</keyword>
<dbReference type="PRINTS" id="PR00039">
    <property type="entry name" value="HTHLYSR"/>
</dbReference>
<evidence type="ECO:0000313" key="7">
    <source>
        <dbReference type="Proteomes" id="UP000321192"/>
    </source>
</evidence>
<dbReference type="PROSITE" id="PS50931">
    <property type="entry name" value="HTH_LYSR"/>
    <property type="match status" value="1"/>
</dbReference>
<protein>
    <submittedName>
        <fullName evidence="6">LysR family transcriptional regulator</fullName>
    </submittedName>
</protein>
<dbReference type="FunFam" id="1.10.10.10:FF:000001">
    <property type="entry name" value="LysR family transcriptional regulator"/>
    <property type="match status" value="1"/>
</dbReference>
<dbReference type="GO" id="GO:0000976">
    <property type="term" value="F:transcription cis-regulatory region binding"/>
    <property type="evidence" value="ECO:0007669"/>
    <property type="project" value="TreeGrafter"/>
</dbReference>
<feature type="domain" description="HTH lysR-type" evidence="5">
    <location>
        <begin position="11"/>
        <end position="68"/>
    </location>
</feature>
<comment type="similarity">
    <text evidence="1">Belongs to the LysR transcriptional regulatory family.</text>
</comment>
<dbReference type="PANTHER" id="PTHR30126:SF99">
    <property type="entry name" value="TRANSCRIPTIONAL REGULATOR LYSR FAMILY"/>
    <property type="match status" value="1"/>
</dbReference>
<dbReference type="Gene3D" id="1.10.10.10">
    <property type="entry name" value="Winged helix-like DNA-binding domain superfamily/Winged helix DNA-binding domain"/>
    <property type="match status" value="1"/>
</dbReference>
<dbReference type="Gene3D" id="3.40.190.290">
    <property type="match status" value="1"/>
</dbReference>
<evidence type="ECO:0000256" key="4">
    <source>
        <dbReference type="ARBA" id="ARBA00023163"/>
    </source>
</evidence>
<comment type="caution">
    <text evidence="6">The sequence shown here is derived from an EMBL/GenBank/DDBJ whole genome shotgun (WGS) entry which is preliminary data.</text>
</comment>
<dbReference type="Proteomes" id="UP000321192">
    <property type="component" value="Unassembled WGS sequence"/>
</dbReference>
<dbReference type="CDD" id="cd05466">
    <property type="entry name" value="PBP2_LTTR_substrate"/>
    <property type="match status" value="1"/>
</dbReference>
<organism evidence="6 7">
    <name type="scientific">Thauera aminoaromatica</name>
    <dbReference type="NCBI Taxonomy" id="164330"/>
    <lineage>
        <taxon>Bacteria</taxon>
        <taxon>Pseudomonadati</taxon>
        <taxon>Pseudomonadota</taxon>
        <taxon>Betaproteobacteria</taxon>
        <taxon>Rhodocyclales</taxon>
        <taxon>Zoogloeaceae</taxon>
        <taxon>Thauera</taxon>
    </lineage>
</organism>
<dbReference type="PANTHER" id="PTHR30126">
    <property type="entry name" value="HTH-TYPE TRANSCRIPTIONAL REGULATOR"/>
    <property type="match status" value="1"/>
</dbReference>
<sequence>MRWTASDFERLDPRLFRAFLAVVRTQSFSQAATEAALTQGAISQQIAKLEDRLRSQLFVRAGNRVVTTPAGRLLAEHAQAYMDHTSRFLEQLNEEFESMRGLVSYAMPESCIHAPHFGWLLERCRAYPELILSIELKPSAAVMLDLMAGNIDFGFVNRAVEATSVQAYPFCQEEYVLVSATGSNVVGPTSLDELLALPMISYPGMIECLNRWTARHFGESDPIGAVALATHGQFNDIRGALAMVAGHLGVTVLPRHVAMAQMDSGTIQVLEVASADDAVSKARAMQQIWIVRLKERRMPARVKRVIRWFLEMHTELQPLPEEFLE</sequence>
<dbReference type="SUPFAM" id="SSF53850">
    <property type="entry name" value="Periplasmic binding protein-like II"/>
    <property type="match status" value="1"/>
</dbReference>
<dbReference type="Pfam" id="PF00126">
    <property type="entry name" value="HTH_1"/>
    <property type="match status" value="1"/>
</dbReference>
<evidence type="ECO:0000259" key="5">
    <source>
        <dbReference type="PROSITE" id="PS50931"/>
    </source>
</evidence>
<dbReference type="SUPFAM" id="SSF46785">
    <property type="entry name" value="Winged helix' DNA-binding domain"/>
    <property type="match status" value="1"/>
</dbReference>
<dbReference type="InterPro" id="IPR036388">
    <property type="entry name" value="WH-like_DNA-bd_sf"/>
</dbReference>
<dbReference type="InterPro" id="IPR000847">
    <property type="entry name" value="LysR_HTH_N"/>
</dbReference>
<keyword evidence="4" id="KW-0804">Transcription</keyword>
<dbReference type="InterPro" id="IPR005119">
    <property type="entry name" value="LysR_subst-bd"/>
</dbReference>
<accession>A0A5C7SGL1</accession>
<name>A0A5C7SGL1_THASP</name>
<evidence type="ECO:0000256" key="2">
    <source>
        <dbReference type="ARBA" id="ARBA00023015"/>
    </source>
</evidence>
<dbReference type="GO" id="GO:0003700">
    <property type="term" value="F:DNA-binding transcription factor activity"/>
    <property type="evidence" value="ECO:0007669"/>
    <property type="project" value="InterPro"/>
</dbReference>
<dbReference type="RefSeq" id="WP_276659862.1">
    <property type="nucleotide sequence ID" value="NZ_SSFD01000238.1"/>
</dbReference>
<gene>
    <name evidence="6" type="ORF">E6Q80_15185</name>
</gene>
<dbReference type="Pfam" id="PF03466">
    <property type="entry name" value="LysR_substrate"/>
    <property type="match status" value="1"/>
</dbReference>
<proteinExistence type="inferred from homology"/>
<evidence type="ECO:0000256" key="3">
    <source>
        <dbReference type="ARBA" id="ARBA00023125"/>
    </source>
</evidence>
<dbReference type="EMBL" id="SSFD01000238">
    <property type="protein sequence ID" value="TXH82579.1"/>
    <property type="molecule type" value="Genomic_DNA"/>
</dbReference>